<feature type="transmembrane region" description="Helical" evidence="1">
    <location>
        <begin position="314"/>
        <end position="335"/>
    </location>
</feature>
<dbReference type="EMBL" id="FWWT01000006">
    <property type="protein sequence ID" value="SMB80889.1"/>
    <property type="molecule type" value="Genomic_DNA"/>
</dbReference>
<dbReference type="InterPro" id="IPR025686">
    <property type="entry name" value="Glucos_trans_II"/>
</dbReference>
<feature type="transmembrane region" description="Helical" evidence="1">
    <location>
        <begin position="123"/>
        <end position="142"/>
    </location>
</feature>
<protein>
    <submittedName>
        <fullName evidence="2">Glucosyl transferase GtrII</fullName>
    </submittedName>
</protein>
<evidence type="ECO:0000313" key="2">
    <source>
        <dbReference type="EMBL" id="SMB80889.1"/>
    </source>
</evidence>
<reference evidence="2 3" key="1">
    <citation type="submission" date="2017-04" db="EMBL/GenBank/DDBJ databases">
        <authorList>
            <person name="Afonso C.L."/>
            <person name="Miller P.J."/>
            <person name="Scott M.A."/>
            <person name="Spackman E."/>
            <person name="Goraichik I."/>
            <person name="Dimitrov K.M."/>
            <person name="Suarez D.L."/>
            <person name="Swayne D.E."/>
        </authorList>
    </citation>
    <scope>NUCLEOTIDE SEQUENCE [LARGE SCALE GENOMIC DNA]</scope>
    <source>
        <strain evidence="2 3">DSM 11270</strain>
    </source>
</reference>
<keyword evidence="1" id="KW-0812">Transmembrane</keyword>
<dbReference type="GO" id="GO:0016740">
    <property type="term" value="F:transferase activity"/>
    <property type="evidence" value="ECO:0007669"/>
    <property type="project" value="UniProtKB-KW"/>
</dbReference>
<feature type="transmembrane region" description="Helical" evidence="1">
    <location>
        <begin position="216"/>
        <end position="238"/>
    </location>
</feature>
<evidence type="ECO:0000256" key="1">
    <source>
        <dbReference type="SAM" id="Phobius"/>
    </source>
</evidence>
<keyword evidence="1" id="KW-1133">Transmembrane helix</keyword>
<sequence length="531" mass="61031">MRSSLDQESWQQMLPDTYIKNKFQNISHRFRLAFFSALIFGFITHIFMFVNKLPNGDDLESMYRNYSMITSGRWFDKVAMALSSYYSMPWVTGVVALFFLALSIAMIVSILDIKKPSNVVMTGALLTTFPILAAMFSYMFYADLYMISMFLSVSAIWLTKRYWYGLFLGALGIACSMGCYQAYIGFAIVLCILSILQMILNNEKSTKEVIFITFRYLCVGILGVILYFVVSKFCLSYFNLTLTDYQGIDQMGNTSVIHFLNIIPEAYVDFFAFFFSDLYLKNPVYVKFLYAVIFLLISVFSIIAIVRNQVYKKITIVLVPVLLGILPLAFQVILFMAPKAFLHFLMYPQYALFFVMPLFLGEAAFVRKKKTLIQWRADIFCSWIILIVSCVISYNFYLTSNISYLNLHLKYEITYATELRILDRIEQHPEYTKDTPILFVGAFPNNNHSIYPQATNNFVSGLVGINGNLVHHDLNYEGFYSNYLGVQVNLATEDQRDSVLNKLKELDMPIWPEIGSVDMVDGIMVVNINPS</sequence>
<organism evidence="2 3">
    <name type="scientific">Desulfonispora thiosulfatigenes DSM 11270</name>
    <dbReference type="NCBI Taxonomy" id="656914"/>
    <lineage>
        <taxon>Bacteria</taxon>
        <taxon>Bacillati</taxon>
        <taxon>Bacillota</taxon>
        <taxon>Clostridia</taxon>
        <taxon>Eubacteriales</taxon>
        <taxon>Peptococcaceae</taxon>
        <taxon>Desulfonispora</taxon>
    </lineage>
</organism>
<name>A0A1W1UIN2_DESTI</name>
<feature type="transmembrane region" description="Helical" evidence="1">
    <location>
        <begin position="377"/>
        <end position="397"/>
    </location>
</feature>
<keyword evidence="2" id="KW-0808">Transferase</keyword>
<feature type="transmembrane region" description="Helical" evidence="1">
    <location>
        <begin position="90"/>
        <end position="111"/>
    </location>
</feature>
<keyword evidence="1" id="KW-0472">Membrane</keyword>
<evidence type="ECO:0000313" key="3">
    <source>
        <dbReference type="Proteomes" id="UP000192731"/>
    </source>
</evidence>
<feature type="transmembrane region" description="Helical" evidence="1">
    <location>
        <begin position="288"/>
        <end position="307"/>
    </location>
</feature>
<dbReference type="Proteomes" id="UP000192731">
    <property type="component" value="Unassembled WGS sequence"/>
</dbReference>
<dbReference type="AlphaFoldDB" id="A0A1W1UIN2"/>
<dbReference type="RefSeq" id="WP_084052041.1">
    <property type="nucleotide sequence ID" value="NZ_FWWT01000006.1"/>
</dbReference>
<dbReference type="STRING" id="656914.SAMN00017405_2005"/>
<gene>
    <name evidence="2" type="ORF">SAMN00017405_2005</name>
</gene>
<dbReference type="Pfam" id="PF14264">
    <property type="entry name" value="Glucos_trans_II"/>
    <property type="match status" value="1"/>
</dbReference>
<keyword evidence="3" id="KW-1185">Reference proteome</keyword>
<feature type="transmembrane region" description="Helical" evidence="1">
    <location>
        <begin position="347"/>
        <end position="365"/>
    </location>
</feature>
<feature type="transmembrane region" description="Helical" evidence="1">
    <location>
        <begin position="162"/>
        <end position="195"/>
    </location>
</feature>
<accession>A0A1W1UIN2</accession>
<feature type="transmembrane region" description="Helical" evidence="1">
    <location>
        <begin position="30"/>
        <end position="50"/>
    </location>
</feature>
<proteinExistence type="predicted"/>
<dbReference type="OrthoDB" id="1700445at2"/>